<proteinExistence type="inferred from homology"/>
<dbReference type="PANTHER" id="PTHR43544:SF32">
    <property type="entry name" value="CHAIN DEHYDROGENASE, PUTATIVE (AFU_ORTHOLOGUE AFUA_5G01530)-RELATED"/>
    <property type="match status" value="1"/>
</dbReference>
<dbReference type="Proteomes" id="UP000799444">
    <property type="component" value="Unassembled WGS sequence"/>
</dbReference>
<dbReference type="AlphaFoldDB" id="A0A9P4QK51"/>
<dbReference type="GO" id="GO:0005737">
    <property type="term" value="C:cytoplasm"/>
    <property type="evidence" value="ECO:0007669"/>
    <property type="project" value="TreeGrafter"/>
</dbReference>
<comment type="caution">
    <text evidence="3">The sequence shown here is derived from an EMBL/GenBank/DDBJ whole genome shotgun (WGS) entry which is preliminary data.</text>
</comment>
<dbReference type="InterPro" id="IPR002347">
    <property type="entry name" value="SDR_fam"/>
</dbReference>
<dbReference type="SUPFAM" id="SSF51735">
    <property type="entry name" value="NAD(P)-binding Rossmann-fold domains"/>
    <property type="match status" value="1"/>
</dbReference>
<accession>A0A9P4QK51</accession>
<evidence type="ECO:0000313" key="4">
    <source>
        <dbReference type="Proteomes" id="UP000799444"/>
    </source>
</evidence>
<name>A0A9P4QK51_9PLEO</name>
<dbReference type="GO" id="GO:0016491">
    <property type="term" value="F:oxidoreductase activity"/>
    <property type="evidence" value="ECO:0007669"/>
    <property type="project" value="TreeGrafter"/>
</dbReference>
<dbReference type="InterPro" id="IPR051468">
    <property type="entry name" value="Fungal_SecMetab_SDRs"/>
</dbReference>
<keyword evidence="4" id="KW-1185">Reference proteome</keyword>
<dbReference type="PANTHER" id="PTHR43544">
    <property type="entry name" value="SHORT-CHAIN DEHYDROGENASE/REDUCTASE"/>
    <property type="match status" value="1"/>
</dbReference>
<dbReference type="EMBL" id="ML996349">
    <property type="protein sequence ID" value="KAF2727180.1"/>
    <property type="molecule type" value="Genomic_DNA"/>
</dbReference>
<dbReference type="InterPro" id="IPR036291">
    <property type="entry name" value="NAD(P)-bd_dom_sf"/>
</dbReference>
<reference evidence="3" key="1">
    <citation type="journal article" date="2020" name="Stud. Mycol.">
        <title>101 Dothideomycetes genomes: a test case for predicting lifestyles and emergence of pathogens.</title>
        <authorList>
            <person name="Haridas S."/>
            <person name="Albert R."/>
            <person name="Binder M."/>
            <person name="Bloem J."/>
            <person name="Labutti K."/>
            <person name="Salamov A."/>
            <person name="Andreopoulos B."/>
            <person name="Baker S."/>
            <person name="Barry K."/>
            <person name="Bills G."/>
            <person name="Bluhm B."/>
            <person name="Cannon C."/>
            <person name="Castanera R."/>
            <person name="Culley D."/>
            <person name="Daum C."/>
            <person name="Ezra D."/>
            <person name="Gonzalez J."/>
            <person name="Henrissat B."/>
            <person name="Kuo A."/>
            <person name="Liang C."/>
            <person name="Lipzen A."/>
            <person name="Lutzoni F."/>
            <person name="Magnuson J."/>
            <person name="Mondo S."/>
            <person name="Nolan M."/>
            <person name="Ohm R."/>
            <person name="Pangilinan J."/>
            <person name="Park H.-J."/>
            <person name="Ramirez L."/>
            <person name="Alfaro M."/>
            <person name="Sun H."/>
            <person name="Tritt A."/>
            <person name="Yoshinaga Y."/>
            <person name="Zwiers L.-H."/>
            <person name="Turgeon B."/>
            <person name="Goodwin S."/>
            <person name="Spatafora J."/>
            <person name="Crous P."/>
            <person name="Grigoriev I."/>
        </authorList>
    </citation>
    <scope>NUCLEOTIDE SEQUENCE</scope>
    <source>
        <strain evidence="3">CBS 125425</strain>
    </source>
</reference>
<sequence length="256" mass="27112">MSSTKRIMLITGANQGIGYDTAAHLASASPSNHIIVGARNQEKGLQALSKLQATKPAGTLSLQLLDVTSDASITAAVTSIQSTFGKLDVLVNNAGVAPPPPLTRTSLHATFDTNLYGPALLTAALAPLLKLSPDPRVINVSSGMGSIGLRFDTSNPFYVAREDAYRMSKAALNMLTACQAANYREDGIKVWAFCPGYVITDLRISDDAGADQRKIREESGAESSVTSAVGIGEIVAGERDGETERFVQRFGGVWPW</sequence>
<dbReference type="PRINTS" id="PR00080">
    <property type="entry name" value="SDRFAMILY"/>
</dbReference>
<gene>
    <name evidence="3" type="ORF">EJ04DRAFT_146064</name>
</gene>
<protein>
    <submittedName>
        <fullName evidence="3">Short chain dehydrogenase</fullName>
    </submittedName>
</protein>
<dbReference type="PRINTS" id="PR00081">
    <property type="entry name" value="GDHRDH"/>
</dbReference>
<organism evidence="3 4">
    <name type="scientific">Polyplosphaeria fusca</name>
    <dbReference type="NCBI Taxonomy" id="682080"/>
    <lineage>
        <taxon>Eukaryota</taxon>
        <taxon>Fungi</taxon>
        <taxon>Dikarya</taxon>
        <taxon>Ascomycota</taxon>
        <taxon>Pezizomycotina</taxon>
        <taxon>Dothideomycetes</taxon>
        <taxon>Pleosporomycetidae</taxon>
        <taxon>Pleosporales</taxon>
        <taxon>Tetraplosphaeriaceae</taxon>
        <taxon>Polyplosphaeria</taxon>
    </lineage>
</organism>
<dbReference type="GO" id="GO:0019748">
    <property type="term" value="P:secondary metabolic process"/>
    <property type="evidence" value="ECO:0007669"/>
    <property type="project" value="TreeGrafter"/>
</dbReference>
<evidence type="ECO:0000256" key="2">
    <source>
        <dbReference type="RuleBase" id="RU000363"/>
    </source>
</evidence>
<dbReference type="Pfam" id="PF00106">
    <property type="entry name" value="adh_short"/>
    <property type="match status" value="1"/>
</dbReference>
<evidence type="ECO:0000313" key="3">
    <source>
        <dbReference type="EMBL" id="KAF2727180.1"/>
    </source>
</evidence>
<evidence type="ECO:0000256" key="1">
    <source>
        <dbReference type="ARBA" id="ARBA00006484"/>
    </source>
</evidence>
<dbReference type="Gene3D" id="3.40.50.720">
    <property type="entry name" value="NAD(P)-binding Rossmann-like Domain"/>
    <property type="match status" value="1"/>
</dbReference>
<dbReference type="OrthoDB" id="7289984at2759"/>
<comment type="similarity">
    <text evidence="1 2">Belongs to the short-chain dehydrogenases/reductases (SDR) family.</text>
</comment>